<keyword evidence="1" id="KW-0812">Transmembrane</keyword>
<accession>A0A2K3LNK3</accession>
<evidence type="ECO:0000256" key="1">
    <source>
        <dbReference type="SAM" id="Phobius"/>
    </source>
</evidence>
<gene>
    <name evidence="2" type="ORF">L195_g036109</name>
</gene>
<proteinExistence type="predicted"/>
<evidence type="ECO:0000313" key="3">
    <source>
        <dbReference type="Proteomes" id="UP000236291"/>
    </source>
</evidence>
<feature type="transmembrane region" description="Helical" evidence="1">
    <location>
        <begin position="111"/>
        <end position="134"/>
    </location>
</feature>
<dbReference type="Proteomes" id="UP000236291">
    <property type="component" value="Unassembled WGS sequence"/>
</dbReference>
<name>A0A2K3LNK3_TRIPR</name>
<reference evidence="2 3" key="2">
    <citation type="journal article" date="2017" name="Front. Plant Sci.">
        <title>Gene Classification and Mining of Molecular Markers Useful in Red Clover (Trifolium pratense) Breeding.</title>
        <authorList>
            <person name="Istvanek J."/>
            <person name="Dluhosova J."/>
            <person name="Dluhos P."/>
            <person name="Patkova L."/>
            <person name="Nedelnik J."/>
            <person name="Repkova J."/>
        </authorList>
    </citation>
    <scope>NUCLEOTIDE SEQUENCE [LARGE SCALE GENOMIC DNA]</scope>
    <source>
        <strain evidence="3">cv. Tatra</strain>
        <tissue evidence="2">Young leaves</tissue>
    </source>
</reference>
<protein>
    <submittedName>
        <fullName evidence="2">Uncharacterized protein</fullName>
    </submittedName>
</protein>
<organism evidence="2 3">
    <name type="scientific">Trifolium pratense</name>
    <name type="common">Red clover</name>
    <dbReference type="NCBI Taxonomy" id="57577"/>
    <lineage>
        <taxon>Eukaryota</taxon>
        <taxon>Viridiplantae</taxon>
        <taxon>Streptophyta</taxon>
        <taxon>Embryophyta</taxon>
        <taxon>Tracheophyta</taxon>
        <taxon>Spermatophyta</taxon>
        <taxon>Magnoliopsida</taxon>
        <taxon>eudicotyledons</taxon>
        <taxon>Gunneridae</taxon>
        <taxon>Pentapetalae</taxon>
        <taxon>rosids</taxon>
        <taxon>fabids</taxon>
        <taxon>Fabales</taxon>
        <taxon>Fabaceae</taxon>
        <taxon>Papilionoideae</taxon>
        <taxon>50 kb inversion clade</taxon>
        <taxon>NPAAA clade</taxon>
        <taxon>Hologalegina</taxon>
        <taxon>IRL clade</taxon>
        <taxon>Trifolieae</taxon>
        <taxon>Trifolium</taxon>
    </lineage>
</organism>
<evidence type="ECO:0000313" key="2">
    <source>
        <dbReference type="EMBL" id="PNX80114.1"/>
    </source>
</evidence>
<keyword evidence="1" id="KW-0472">Membrane</keyword>
<dbReference type="EMBL" id="ASHM01037287">
    <property type="protein sequence ID" value="PNX80114.1"/>
    <property type="molecule type" value="Genomic_DNA"/>
</dbReference>
<keyword evidence="1" id="KW-1133">Transmembrane helix</keyword>
<reference evidence="2 3" key="1">
    <citation type="journal article" date="2014" name="Am. J. Bot.">
        <title>Genome assembly and annotation for red clover (Trifolium pratense; Fabaceae).</title>
        <authorList>
            <person name="Istvanek J."/>
            <person name="Jaros M."/>
            <person name="Krenek A."/>
            <person name="Repkova J."/>
        </authorList>
    </citation>
    <scope>NUCLEOTIDE SEQUENCE [LARGE SCALE GENOMIC DNA]</scope>
    <source>
        <strain evidence="3">cv. Tatra</strain>
        <tissue evidence="2">Young leaves</tissue>
    </source>
</reference>
<sequence>MVIRLPFGLTLQLMVYLFRRGTNLSLRCQTSFCIKSLIWVHFSCTKVDWCWRHDPCGLFSVKPAYLVFEDRARLQRTILGNDFANLQVFGILRLCPKLLSFRGNSFRIRSLLTTFSFLLVGSLLFGIMSLGVIAPAPSMSVRCNIFSVRLARRGEVVVPGCFQVLAE</sequence>
<comment type="caution">
    <text evidence="2">The sequence shown here is derived from an EMBL/GenBank/DDBJ whole genome shotgun (WGS) entry which is preliminary data.</text>
</comment>
<dbReference type="AlphaFoldDB" id="A0A2K3LNK3"/>